<sequence length="196" mass="21465">TPSCLSLCPRRLEETTEYFRHQFDGLLPRWCRLTNATQPAHGTAKGLHRPHFPLPSSSRVSLTATLPQQLSTMALVPFTPLNLRVDPSIPQLAAADSDMADESTTNTTNNSNHFRDRLSSMWQVVRSSDIQWGNTMNHTLGHLGRAALKAWGDRAHQAGQGPRAIATNIISSFGDEDDRVGNLAAVQAEGPGNRAF</sequence>
<protein>
    <submittedName>
        <fullName evidence="1">Uncharacterized protein</fullName>
    </submittedName>
</protein>
<gene>
    <name evidence="1" type="ORF">B0H16DRAFT_1816025</name>
</gene>
<feature type="non-terminal residue" evidence="1">
    <location>
        <position position="1"/>
    </location>
</feature>
<evidence type="ECO:0000313" key="1">
    <source>
        <dbReference type="EMBL" id="KAJ7759505.1"/>
    </source>
</evidence>
<proteinExistence type="predicted"/>
<evidence type="ECO:0000313" key="2">
    <source>
        <dbReference type="Proteomes" id="UP001215598"/>
    </source>
</evidence>
<organism evidence="1 2">
    <name type="scientific">Mycena metata</name>
    <dbReference type="NCBI Taxonomy" id="1033252"/>
    <lineage>
        <taxon>Eukaryota</taxon>
        <taxon>Fungi</taxon>
        <taxon>Dikarya</taxon>
        <taxon>Basidiomycota</taxon>
        <taxon>Agaricomycotina</taxon>
        <taxon>Agaricomycetes</taxon>
        <taxon>Agaricomycetidae</taxon>
        <taxon>Agaricales</taxon>
        <taxon>Marasmiineae</taxon>
        <taxon>Mycenaceae</taxon>
        <taxon>Mycena</taxon>
    </lineage>
</organism>
<keyword evidence="2" id="KW-1185">Reference proteome</keyword>
<accession>A0AAD7NF53</accession>
<name>A0AAD7NF53_9AGAR</name>
<dbReference type="Proteomes" id="UP001215598">
    <property type="component" value="Unassembled WGS sequence"/>
</dbReference>
<comment type="caution">
    <text evidence="1">The sequence shown here is derived from an EMBL/GenBank/DDBJ whole genome shotgun (WGS) entry which is preliminary data.</text>
</comment>
<dbReference type="EMBL" id="JARKIB010000039">
    <property type="protein sequence ID" value="KAJ7759505.1"/>
    <property type="molecule type" value="Genomic_DNA"/>
</dbReference>
<dbReference type="AlphaFoldDB" id="A0AAD7NF53"/>
<reference evidence="1" key="1">
    <citation type="submission" date="2023-03" db="EMBL/GenBank/DDBJ databases">
        <title>Massive genome expansion in bonnet fungi (Mycena s.s.) driven by repeated elements and novel gene families across ecological guilds.</title>
        <authorList>
            <consortium name="Lawrence Berkeley National Laboratory"/>
            <person name="Harder C.B."/>
            <person name="Miyauchi S."/>
            <person name="Viragh M."/>
            <person name="Kuo A."/>
            <person name="Thoen E."/>
            <person name="Andreopoulos B."/>
            <person name="Lu D."/>
            <person name="Skrede I."/>
            <person name="Drula E."/>
            <person name="Henrissat B."/>
            <person name="Morin E."/>
            <person name="Kohler A."/>
            <person name="Barry K."/>
            <person name="LaButti K."/>
            <person name="Morin E."/>
            <person name="Salamov A."/>
            <person name="Lipzen A."/>
            <person name="Mereny Z."/>
            <person name="Hegedus B."/>
            <person name="Baldrian P."/>
            <person name="Stursova M."/>
            <person name="Weitz H."/>
            <person name="Taylor A."/>
            <person name="Grigoriev I.V."/>
            <person name="Nagy L.G."/>
            <person name="Martin F."/>
            <person name="Kauserud H."/>
        </authorList>
    </citation>
    <scope>NUCLEOTIDE SEQUENCE</scope>
    <source>
        <strain evidence="1">CBHHK182m</strain>
    </source>
</reference>